<dbReference type="InterPro" id="IPR036922">
    <property type="entry name" value="Rieske_2Fe-2S_sf"/>
</dbReference>
<dbReference type="GO" id="GO:0004497">
    <property type="term" value="F:monooxygenase activity"/>
    <property type="evidence" value="ECO:0007669"/>
    <property type="project" value="UniProtKB-ARBA"/>
</dbReference>
<dbReference type="EMBL" id="JQAN02000006">
    <property type="protein sequence ID" value="PPD58850.1"/>
    <property type="molecule type" value="Genomic_DNA"/>
</dbReference>
<dbReference type="SUPFAM" id="SSF50022">
    <property type="entry name" value="ISP domain"/>
    <property type="match status" value="1"/>
</dbReference>
<dbReference type="Pfam" id="PF00355">
    <property type="entry name" value="Rieske"/>
    <property type="match status" value="1"/>
</dbReference>
<dbReference type="Gene3D" id="2.102.10.10">
    <property type="entry name" value="Rieske [2Fe-2S] iron-sulphur domain"/>
    <property type="match status" value="1"/>
</dbReference>
<comment type="cofactor">
    <cofactor evidence="5">
        <name>[2Fe-2S] cluster</name>
        <dbReference type="ChEBI" id="CHEBI:190135"/>
    </cofactor>
</comment>
<dbReference type="PANTHER" id="PTHR21496">
    <property type="entry name" value="FERREDOXIN-RELATED"/>
    <property type="match status" value="1"/>
</dbReference>
<name>A0A2P5P992_9CHLR</name>
<keyword evidence="4" id="KW-0411">Iron-sulfur</keyword>
<accession>A0A2P5P992</accession>
<evidence type="ECO:0000256" key="2">
    <source>
        <dbReference type="ARBA" id="ARBA00022723"/>
    </source>
</evidence>
<protein>
    <submittedName>
        <fullName evidence="7">Non-heme iron oxygenase ferredoxin subunit</fullName>
    </submittedName>
</protein>
<dbReference type="InterPro" id="IPR017941">
    <property type="entry name" value="Rieske_2Fe-2S"/>
</dbReference>
<sequence length="103" mass="10988">MATFDIGSKDELRNGTMAGKTAGGQQILVANIDGQFYAMGDVCTHMGVCNLSEGFLDSDQVECYCHGSIFNVKTGQVVSGPATTPEPVYPVTIHGDRLFVDIQ</sequence>
<dbReference type="GO" id="GO:0046872">
    <property type="term" value="F:metal ion binding"/>
    <property type="evidence" value="ECO:0007669"/>
    <property type="project" value="UniProtKB-KW"/>
</dbReference>
<keyword evidence="2" id="KW-0479">Metal-binding</keyword>
<gene>
    <name evidence="7" type="ORF">JP09_003015</name>
</gene>
<evidence type="ECO:0000256" key="1">
    <source>
        <dbReference type="ARBA" id="ARBA00022714"/>
    </source>
</evidence>
<keyword evidence="3" id="KW-0408">Iron</keyword>
<keyword evidence="8" id="KW-1185">Reference proteome</keyword>
<evidence type="ECO:0000313" key="7">
    <source>
        <dbReference type="EMBL" id="PPD58850.1"/>
    </source>
</evidence>
<dbReference type="AlphaFoldDB" id="A0A2P5P992"/>
<evidence type="ECO:0000256" key="3">
    <source>
        <dbReference type="ARBA" id="ARBA00023004"/>
    </source>
</evidence>
<comment type="similarity">
    <text evidence="6">Belongs to the bacterial ring-hydroxylating dioxygenase ferredoxin component family.</text>
</comment>
<evidence type="ECO:0000313" key="8">
    <source>
        <dbReference type="Proteomes" id="UP000235653"/>
    </source>
</evidence>
<organism evidence="7 8">
    <name type="scientific">Dehalogenimonas etheniformans</name>
    <dbReference type="NCBI Taxonomy" id="1536648"/>
    <lineage>
        <taxon>Bacteria</taxon>
        <taxon>Bacillati</taxon>
        <taxon>Chloroflexota</taxon>
        <taxon>Dehalococcoidia</taxon>
        <taxon>Dehalococcoidales</taxon>
        <taxon>Dehalococcoidaceae</taxon>
        <taxon>Dehalogenimonas</taxon>
    </lineage>
</organism>
<reference evidence="7 8" key="1">
    <citation type="journal article" date="2017" name="ISME J.">
        <title>Grape pomace compost harbors organohalide-respiring Dehalogenimonas species with novel reductive dehalogenase genes.</title>
        <authorList>
            <person name="Yang Y."/>
            <person name="Higgins S.A."/>
            <person name="Yan J."/>
            <person name="Simsir B."/>
            <person name="Chourey K."/>
            <person name="Iyer R."/>
            <person name="Hettich R.L."/>
            <person name="Baldwin B."/>
            <person name="Ogles D.M."/>
            <person name="Loffler F.E."/>
        </authorList>
    </citation>
    <scope>NUCLEOTIDE SEQUENCE [LARGE SCALE GENOMIC DNA]</scope>
    <source>
        <strain evidence="7 8">GP</strain>
    </source>
</reference>
<evidence type="ECO:0000256" key="5">
    <source>
        <dbReference type="ARBA" id="ARBA00034078"/>
    </source>
</evidence>
<dbReference type="RefSeq" id="WP_102330334.1">
    <property type="nucleotide sequence ID" value="NZ_CP058566.2"/>
</dbReference>
<proteinExistence type="inferred from homology"/>
<dbReference type="PANTHER" id="PTHR21496:SF0">
    <property type="entry name" value="RIESKE DOMAIN-CONTAINING PROTEIN"/>
    <property type="match status" value="1"/>
</dbReference>
<dbReference type="GO" id="GO:0016705">
    <property type="term" value="F:oxidoreductase activity, acting on paired donors, with incorporation or reduction of molecular oxygen"/>
    <property type="evidence" value="ECO:0007669"/>
    <property type="project" value="UniProtKB-ARBA"/>
</dbReference>
<keyword evidence="1" id="KW-0001">2Fe-2S</keyword>
<dbReference type="PROSITE" id="PS51296">
    <property type="entry name" value="RIESKE"/>
    <property type="match status" value="1"/>
</dbReference>
<dbReference type="Proteomes" id="UP000235653">
    <property type="component" value="Unassembled WGS sequence"/>
</dbReference>
<dbReference type="OrthoDB" id="9795104at2"/>
<evidence type="ECO:0000256" key="4">
    <source>
        <dbReference type="ARBA" id="ARBA00023014"/>
    </source>
</evidence>
<dbReference type="CDD" id="cd03528">
    <property type="entry name" value="Rieske_RO_ferredoxin"/>
    <property type="match status" value="1"/>
</dbReference>
<evidence type="ECO:0000256" key="6">
    <source>
        <dbReference type="ARBA" id="ARBA00038001"/>
    </source>
</evidence>
<comment type="caution">
    <text evidence="7">The sequence shown here is derived from an EMBL/GenBank/DDBJ whole genome shotgun (WGS) entry which is preliminary data.</text>
</comment>
<dbReference type="GO" id="GO:0051537">
    <property type="term" value="F:2 iron, 2 sulfur cluster binding"/>
    <property type="evidence" value="ECO:0007669"/>
    <property type="project" value="UniProtKB-KW"/>
</dbReference>